<accession>A0AAE1ABD7</accession>
<keyword evidence="3" id="KW-1185">Reference proteome</keyword>
<proteinExistence type="predicted"/>
<sequence length="107" mass="12054">MAASCFNNETNRCVHQRPSKDAQDSDSVEQGAEPSGTDSDTPSEKPITNHNWIRSFSERLRNFRSGEFDEGIVAIRRRKLADRALSYCSAVTDLSTKRFELLLSSRS</sequence>
<evidence type="ECO:0000313" key="3">
    <source>
        <dbReference type="Proteomes" id="UP001283361"/>
    </source>
</evidence>
<reference evidence="2" key="1">
    <citation type="journal article" date="2023" name="G3 (Bethesda)">
        <title>A reference genome for the long-term kleptoplast-retaining sea slug Elysia crispata morphotype clarki.</title>
        <authorList>
            <person name="Eastman K.E."/>
            <person name="Pendleton A.L."/>
            <person name="Shaikh M.A."/>
            <person name="Suttiyut T."/>
            <person name="Ogas R."/>
            <person name="Tomko P."/>
            <person name="Gavelis G."/>
            <person name="Widhalm J.R."/>
            <person name="Wisecaver J.H."/>
        </authorList>
    </citation>
    <scope>NUCLEOTIDE SEQUENCE</scope>
    <source>
        <strain evidence="2">ECLA1</strain>
    </source>
</reference>
<feature type="region of interest" description="Disordered" evidence="1">
    <location>
        <begin position="1"/>
        <end position="50"/>
    </location>
</feature>
<dbReference type="EMBL" id="JAWDGP010002203">
    <property type="protein sequence ID" value="KAK3784793.1"/>
    <property type="molecule type" value="Genomic_DNA"/>
</dbReference>
<evidence type="ECO:0000256" key="1">
    <source>
        <dbReference type="SAM" id="MobiDB-lite"/>
    </source>
</evidence>
<organism evidence="2 3">
    <name type="scientific">Elysia crispata</name>
    <name type="common">lettuce slug</name>
    <dbReference type="NCBI Taxonomy" id="231223"/>
    <lineage>
        <taxon>Eukaryota</taxon>
        <taxon>Metazoa</taxon>
        <taxon>Spiralia</taxon>
        <taxon>Lophotrochozoa</taxon>
        <taxon>Mollusca</taxon>
        <taxon>Gastropoda</taxon>
        <taxon>Heterobranchia</taxon>
        <taxon>Euthyneura</taxon>
        <taxon>Panpulmonata</taxon>
        <taxon>Sacoglossa</taxon>
        <taxon>Placobranchoidea</taxon>
        <taxon>Plakobranchidae</taxon>
        <taxon>Elysia</taxon>
    </lineage>
</organism>
<evidence type="ECO:0000313" key="2">
    <source>
        <dbReference type="EMBL" id="KAK3784793.1"/>
    </source>
</evidence>
<dbReference type="Proteomes" id="UP001283361">
    <property type="component" value="Unassembled WGS sequence"/>
</dbReference>
<protein>
    <submittedName>
        <fullName evidence="2">Uncharacterized protein</fullName>
    </submittedName>
</protein>
<name>A0AAE1ABD7_9GAST</name>
<dbReference type="AlphaFoldDB" id="A0AAE1ABD7"/>
<feature type="compositionally biased region" description="Polar residues" evidence="1">
    <location>
        <begin position="1"/>
        <end position="13"/>
    </location>
</feature>
<comment type="caution">
    <text evidence="2">The sequence shown here is derived from an EMBL/GenBank/DDBJ whole genome shotgun (WGS) entry which is preliminary data.</text>
</comment>
<gene>
    <name evidence="2" type="ORF">RRG08_020477</name>
</gene>
<feature type="compositionally biased region" description="Polar residues" evidence="1">
    <location>
        <begin position="36"/>
        <end position="50"/>
    </location>
</feature>